<keyword evidence="6" id="KW-0547">Nucleotide-binding</keyword>
<evidence type="ECO:0000256" key="1">
    <source>
        <dbReference type="ARBA" id="ARBA00000085"/>
    </source>
</evidence>
<dbReference type="Gene3D" id="3.30.565.10">
    <property type="entry name" value="Histidine kinase-like ATPase, C-terminal domain"/>
    <property type="match status" value="1"/>
</dbReference>
<evidence type="ECO:0000256" key="5">
    <source>
        <dbReference type="ARBA" id="ARBA00023012"/>
    </source>
</evidence>
<reference evidence="6" key="1">
    <citation type="submission" date="2022-02" db="EMBL/GenBank/DDBJ databases">
        <title>Characterization of Tn125 harboring carbapenem-resistant Acinetobacter bereziniae clinical isolates.</title>
        <authorList>
            <person name="Wong N.-K."/>
            <person name="Pan Q."/>
        </authorList>
    </citation>
    <scope>NUCLEOTIDE SEQUENCE</scope>
    <source>
        <strain evidence="6">GD03393</strain>
    </source>
</reference>
<accession>A0A8I1A8C4</accession>
<evidence type="ECO:0000256" key="4">
    <source>
        <dbReference type="ARBA" id="ARBA00022777"/>
    </source>
</evidence>
<dbReference type="SMART" id="SM00387">
    <property type="entry name" value="HATPase_c"/>
    <property type="match status" value="1"/>
</dbReference>
<dbReference type="InterPro" id="IPR036890">
    <property type="entry name" value="HATPase_C_sf"/>
</dbReference>
<organism evidence="6 7">
    <name type="scientific">Acinetobacter bereziniae</name>
    <name type="common">Acinetobacter genomosp. 10</name>
    <dbReference type="NCBI Taxonomy" id="106648"/>
    <lineage>
        <taxon>Bacteria</taxon>
        <taxon>Pseudomonadati</taxon>
        <taxon>Pseudomonadota</taxon>
        <taxon>Gammaproteobacteria</taxon>
        <taxon>Moraxellales</taxon>
        <taxon>Moraxellaceae</taxon>
        <taxon>Acinetobacter</taxon>
    </lineage>
</organism>
<comment type="catalytic activity">
    <reaction evidence="1">
        <text>ATP + protein L-histidine = ADP + protein N-phospho-L-histidine.</text>
        <dbReference type="EC" id="2.7.13.3"/>
    </reaction>
</comment>
<dbReference type="EC" id="2.7.13.3" evidence="2"/>
<dbReference type="SUPFAM" id="SSF49785">
    <property type="entry name" value="Galactose-binding domain-like"/>
    <property type="match status" value="1"/>
</dbReference>
<evidence type="ECO:0000256" key="3">
    <source>
        <dbReference type="ARBA" id="ARBA00022679"/>
    </source>
</evidence>
<evidence type="ECO:0000256" key="2">
    <source>
        <dbReference type="ARBA" id="ARBA00012438"/>
    </source>
</evidence>
<dbReference type="GO" id="GO:0004673">
    <property type="term" value="F:protein histidine kinase activity"/>
    <property type="evidence" value="ECO:0007669"/>
    <property type="project" value="UniProtKB-EC"/>
</dbReference>
<dbReference type="InterPro" id="IPR050482">
    <property type="entry name" value="Sensor_HK_TwoCompSys"/>
</dbReference>
<sequence length="647" mass="74999">MQQSQSHRYCTQHGLTRLTLNIIGFLYLLFAMLQNASFAQANLLNQHLEANSSCHFEILNIEVAQATANQPEHVPQSGWERVQLPDDWEKRWAHYTGSAWYKIQWRYQCNQDHQAVALLIERINLAGAIYSNNELLWKDKSLVEPLSRSWNMPRYWVLPSSSVQNKQNEILVRVVGVSSQHSGLGKIRFGRAEDIVNQNDQLIFERRTLFLINIIISFVLGTIGFTIWLFRREEKAFGWFGLTSFFWVLFAYNIISTVPLPFTDTLLTARLNLVFLVGYVYCLCLFAWRFALQQYTYLERLLFASFMICIIALLFTPNAYLTKSLLITFLYAGLVFIFNCLLFQWIAFKKPKVDILLLAFIFLIYLVIIVHDLYIMLHHDDQELYWTPFAAPITSLAISFILAYRISQNVSRIEKFNQTLEETVETVTFDLEQSLEKKHQLQIDNMRLQERLNLSHELHDGLGGSIVRSMILLEHSEHIEKQQVLSMFKLLRNDLRQVIDSGTSLGEKVPENPIMWAAPLRHRFVQLFEEMEIESTWVFAENWLLKPPPLICLTLSRVAEEALTNIIKHSQASDVEVALVENERQQLILTIQDNGIGFEVDQVQSGLHVGLQSMQVRVKRIGGSFEIHSQQGFTLIRAILPLKDKND</sequence>
<dbReference type="GO" id="GO:0005524">
    <property type="term" value="F:ATP binding"/>
    <property type="evidence" value="ECO:0007669"/>
    <property type="project" value="UniProtKB-KW"/>
</dbReference>
<gene>
    <name evidence="6" type="ORF">I9054_008760</name>
</gene>
<protein>
    <recommendedName>
        <fullName evidence="2">histidine kinase</fullName>
        <ecNumber evidence="2">2.7.13.3</ecNumber>
    </recommendedName>
</protein>
<evidence type="ECO:0000313" key="6">
    <source>
        <dbReference type="EMBL" id="UUN99518.1"/>
    </source>
</evidence>
<keyword evidence="4" id="KW-0418">Kinase</keyword>
<dbReference type="InterPro" id="IPR005467">
    <property type="entry name" value="His_kinase_dom"/>
</dbReference>
<dbReference type="EMBL" id="CP092085">
    <property type="protein sequence ID" value="UUN99518.1"/>
    <property type="molecule type" value="Genomic_DNA"/>
</dbReference>
<dbReference type="GO" id="GO:0000160">
    <property type="term" value="P:phosphorelay signal transduction system"/>
    <property type="evidence" value="ECO:0007669"/>
    <property type="project" value="UniProtKB-KW"/>
</dbReference>
<dbReference type="CDD" id="cd16917">
    <property type="entry name" value="HATPase_UhpB-NarQ-NarX-like"/>
    <property type="match status" value="1"/>
</dbReference>
<keyword evidence="6" id="KW-0067">ATP-binding</keyword>
<dbReference type="PANTHER" id="PTHR24421:SF10">
    <property type="entry name" value="NITRATE_NITRITE SENSOR PROTEIN NARQ"/>
    <property type="match status" value="1"/>
</dbReference>
<dbReference type="AlphaFoldDB" id="A0A8I1A8C4"/>
<dbReference type="PANTHER" id="PTHR24421">
    <property type="entry name" value="NITRATE/NITRITE SENSOR PROTEIN NARX-RELATED"/>
    <property type="match status" value="1"/>
</dbReference>
<keyword evidence="3" id="KW-0808">Transferase</keyword>
<dbReference type="SUPFAM" id="SSF55874">
    <property type="entry name" value="ATPase domain of HSP90 chaperone/DNA topoisomerase II/histidine kinase"/>
    <property type="match status" value="1"/>
</dbReference>
<dbReference type="InterPro" id="IPR003594">
    <property type="entry name" value="HATPase_dom"/>
</dbReference>
<evidence type="ECO:0000313" key="7">
    <source>
        <dbReference type="Proteomes" id="UP000644140"/>
    </source>
</evidence>
<proteinExistence type="predicted"/>
<name>A0A8I1A8C4_ACIBZ</name>
<dbReference type="PROSITE" id="PS50109">
    <property type="entry name" value="HIS_KIN"/>
    <property type="match status" value="1"/>
</dbReference>
<keyword evidence="5" id="KW-0902">Two-component regulatory system</keyword>
<dbReference type="Gene3D" id="2.60.120.260">
    <property type="entry name" value="Galactose-binding domain-like"/>
    <property type="match status" value="1"/>
</dbReference>
<dbReference type="RefSeq" id="WP_151781401.1">
    <property type="nucleotide sequence ID" value="NZ_BKNL01000058.1"/>
</dbReference>
<dbReference type="Proteomes" id="UP000644140">
    <property type="component" value="Chromosome"/>
</dbReference>
<dbReference type="Pfam" id="PF02518">
    <property type="entry name" value="HATPase_c"/>
    <property type="match status" value="1"/>
</dbReference>
<dbReference type="InterPro" id="IPR008979">
    <property type="entry name" value="Galactose-bd-like_sf"/>
</dbReference>